<dbReference type="OrthoDB" id="9763290at2"/>
<feature type="domain" description="Glutamine amidotransferase type-2" evidence="11">
    <location>
        <begin position="2"/>
        <end position="210"/>
    </location>
</feature>
<dbReference type="Gene3D" id="3.40.50.620">
    <property type="entry name" value="HUPs"/>
    <property type="match status" value="1"/>
</dbReference>
<dbReference type="GO" id="GO:0006529">
    <property type="term" value="P:asparagine biosynthetic process"/>
    <property type="evidence" value="ECO:0007669"/>
    <property type="project" value="UniProtKB-KW"/>
</dbReference>
<evidence type="ECO:0000256" key="2">
    <source>
        <dbReference type="ARBA" id="ARBA00005752"/>
    </source>
</evidence>
<feature type="binding site" evidence="9">
    <location>
        <begin position="360"/>
        <end position="361"/>
    </location>
    <ligand>
        <name>ATP</name>
        <dbReference type="ChEBI" id="CHEBI:30616"/>
    </ligand>
</feature>
<evidence type="ECO:0000256" key="7">
    <source>
        <dbReference type="ARBA" id="ARBA00048741"/>
    </source>
</evidence>
<evidence type="ECO:0000256" key="1">
    <source>
        <dbReference type="ARBA" id="ARBA00005187"/>
    </source>
</evidence>
<evidence type="ECO:0000256" key="6">
    <source>
        <dbReference type="ARBA" id="ARBA00022962"/>
    </source>
</evidence>
<dbReference type="Pfam" id="PF13537">
    <property type="entry name" value="GATase_7"/>
    <property type="match status" value="1"/>
</dbReference>
<feature type="site" description="Important for beta-aspartyl-AMP intermediate formation" evidence="10">
    <location>
        <position position="362"/>
    </location>
</feature>
<keyword evidence="4 9" id="KW-0547">Nucleotide-binding</keyword>
<keyword evidence="6 8" id="KW-0315">Glutamine amidotransferase</keyword>
<feature type="binding site" evidence="9">
    <location>
        <position position="288"/>
    </location>
    <ligand>
        <name>ATP</name>
        <dbReference type="ChEBI" id="CHEBI:30616"/>
    </ligand>
</feature>
<dbReference type="Pfam" id="PF00733">
    <property type="entry name" value="Asn_synthase"/>
    <property type="match status" value="1"/>
</dbReference>
<evidence type="ECO:0000256" key="8">
    <source>
        <dbReference type="PIRSR" id="PIRSR001589-1"/>
    </source>
</evidence>
<dbReference type="PIRSF" id="PIRSF001589">
    <property type="entry name" value="Asn_synthetase_glu-h"/>
    <property type="match status" value="1"/>
</dbReference>
<dbReference type="SUPFAM" id="SSF52402">
    <property type="entry name" value="Adenine nucleotide alpha hydrolases-like"/>
    <property type="match status" value="1"/>
</dbReference>
<dbReference type="InParanoid" id="Q01XN2"/>
<keyword evidence="8" id="KW-0028">Amino-acid biosynthesis</keyword>
<dbReference type="InterPro" id="IPR006426">
    <property type="entry name" value="Asn_synth_AEB"/>
</dbReference>
<dbReference type="GO" id="GO:0005829">
    <property type="term" value="C:cytosol"/>
    <property type="evidence" value="ECO:0007669"/>
    <property type="project" value="TreeGrafter"/>
</dbReference>
<comment type="catalytic activity">
    <reaction evidence="7">
        <text>L-aspartate + L-glutamine + ATP + H2O = L-asparagine + L-glutamate + AMP + diphosphate + H(+)</text>
        <dbReference type="Rhea" id="RHEA:12228"/>
        <dbReference type="ChEBI" id="CHEBI:15377"/>
        <dbReference type="ChEBI" id="CHEBI:15378"/>
        <dbReference type="ChEBI" id="CHEBI:29985"/>
        <dbReference type="ChEBI" id="CHEBI:29991"/>
        <dbReference type="ChEBI" id="CHEBI:30616"/>
        <dbReference type="ChEBI" id="CHEBI:33019"/>
        <dbReference type="ChEBI" id="CHEBI:58048"/>
        <dbReference type="ChEBI" id="CHEBI:58359"/>
        <dbReference type="ChEBI" id="CHEBI:456215"/>
        <dbReference type="EC" id="6.3.5.4"/>
    </reaction>
</comment>
<proteinExistence type="inferred from homology"/>
<evidence type="ECO:0000256" key="10">
    <source>
        <dbReference type="PIRSR" id="PIRSR001589-3"/>
    </source>
</evidence>
<organism evidence="12">
    <name type="scientific">Solibacter usitatus (strain Ellin6076)</name>
    <dbReference type="NCBI Taxonomy" id="234267"/>
    <lineage>
        <taxon>Bacteria</taxon>
        <taxon>Pseudomonadati</taxon>
        <taxon>Acidobacteriota</taxon>
        <taxon>Terriglobia</taxon>
        <taxon>Bryobacterales</taxon>
        <taxon>Solibacteraceae</taxon>
        <taxon>Candidatus Solibacter</taxon>
    </lineage>
</organism>
<dbReference type="FunCoup" id="Q01XN2">
    <property type="interactions" value="537"/>
</dbReference>
<comment type="pathway">
    <text evidence="1">Amino-acid biosynthesis; L-asparagine biosynthesis; L-asparagine from L-aspartate (L-Gln route): step 1/1.</text>
</comment>
<dbReference type="InterPro" id="IPR033738">
    <property type="entry name" value="AsnB_N"/>
</dbReference>
<keyword evidence="12" id="KW-0436">Ligase</keyword>
<dbReference type="CDD" id="cd01991">
    <property type="entry name" value="Asn_synthase_B_C"/>
    <property type="match status" value="1"/>
</dbReference>
<keyword evidence="5 9" id="KW-0067">ATP-binding</keyword>
<keyword evidence="8" id="KW-0061">Asparagine biosynthesis</keyword>
<evidence type="ECO:0000313" key="12">
    <source>
        <dbReference type="EMBL" id="ABJ85583.1"/>
    </source>
</evidence>
<dbReference type="Gene3D" id="3.60.20.10">
    <property type="entry name" value="Glutamine Phosphoribosylpyrophosphate, subunit 1, domain 1"/>
    <property type="match status" value="1"/>
</dbReference>
<dbReference type="InterPro" id="IPR001962">
    <property type="entry name" value="Asn_synthase"/>
</dbReference>
<accession>Q01XN2</accession>
<dbReference type="GO" id="GO:0004066">
    <property type="term" value="F:asparagine synthase (glutamine-hydrolyzing) activity"/>
    <property type="evidence" value="ECO:0007669"/>
    <property type="project" value="UniProtKB-EC"/>
</dbReference>
<dbReference type="CDD" id="cd00712">
    <property type="entry name" value="AsnB"/>
    <property type="match status" value="1"/>
</dbReference>
<evidence type="ECO:0000256" key="4">
    <source>
        <dbReference type="ARBA" id="ARBA00022741"/>
    </source>
</evidence>
<dbReference type="PANTHER" id="PTHR43284">
    <property type="entry name" value="ASPARAGINE SYNTHETASE (GLUTAMINE-HYDROLYZING)"/>
    <property type="match status" value="1"/>
</dbReference>
<dbReference type="GO" id="GO:0005524">
    <property type="term" value="F:ATP binding"/>
    <property type="evidence" value="ECO:0007669"/>
    <property type="project" value="UniProtKB-KW"/>
</dbReference>
<dbReference type="InterPro" id="IPR051786">
    <property type="entry name" value="ASN_synthetase/amidase"/>
</dbReference>
<dbReference type="InterPro" id="IPR029055">
    <property type="entry name" value="Ntn_hydrolases_N"/>
</dbReference>
<dbReference type="EC" id="6.3.5.4" evidence="3"/>
<dbReference type="PANTHER" id="PTHR43284:SF1">
    <property type="entry name" value="ASPARAGINE SYNTHETASE"/>
    <property type="match status" value="1"/>
</dbReference>
<evidence type="ECO:0000256" key="5">
    <source>
        <dbReference type="ARBA" id="ARBA00022840"/>
    </source>
</evidence>
<feature type="binding site" evidence="9">
    <location>
        <position position="98"/>
    </location>
    <ligand>
        <name>L-glutamine</name>
        <dbReference type="ChEBI" id="CHEBI:58359"/>
    </ligand>
</feature>
<feature type="active site" description="For GATase activity" evidence="8">
    <location>
        <position position="2"/>
    </location>
</feature>
<evidence type="ECO:0000256" key="9">
    <source>
        <dbReference type="PIRSR" id="PIRSR001589-2"/>
    </source>
</evidence>
<dbReference type="InterPro" id="IPR017932">
    <property type="entry name" value="GATase_2_dom"/>
</dbReference>
<dbReference type="HOGENOM" id="CLU_014658_3_1_0"/>
<reference evidence="12" key="1">
    <citation type="submission" date="2006-10" db="EMBL/GenBank/DDBJ databases">
        <title>Complete sequence of Solibacter usitatus Ellin6076.</title>
        <authorList>
            <consortium name="US DOE Joint Genome Institute"/>
            <person name="Copeland A."/>
            <person name="Lucas S."/>
            <person name="Lapidus A."/>
            <person name="Barry K."/>
            <person name="Detter J.C."/>
            <person name="Glavina del Rio T."/>
            <person name="Hammon N."/>
            <person name="Israni S."/>
            <person name="Dalin E."/>
            <person name="Tice H."/>
            <person name="Pitluck S."/>
            <person name="Thompson L.S."/>
            <person name="Brettin T."/>
            <person name="Bruce D."/>
            <person name="Han C."/>
            <person name="Tapia R."/>
            <person name="Gilna P."/>
            <person name="Schmutz J."/>
            <person name="Larimer F."/>
            <person name="Land M."/>
            <person name="Hauser L."/>
            <person name="Kyrpides N."/>
            <person name="Mikhailova N."/>
            <person name="Janssen P.H."/>
            <person name="Kuske C.R."/>
            <person name="Richardson P."/>
        </authorList>
    </citation>
    <scope>NUCLEOTIDE SEQUENCE</scope>
    <source>
        <strain evidence="12">Ellin6076</strain>
    </source>
</reference>
<evidence type="ECO:0000259" key="11">
    <source>
        <dbReference type="PROSITE" id="PS51278"/>
    </source>
</evidence>
<dbReference type="AlphaFoldDB" id="Q01XN2"/>
<dbReference type="NCBIfam" id="TIGR01536">
    <property type="entry name" value="asn_synth_AEB"/>
    <property type="match status" value="1"/>
</dbReference>
<dbReference type="PROSITE" id="PS51278">
    <property type="entry name" value="GATASE_TYPE_2"/>
    <property type="match status" value="1"/>
</dbReference>
<dbReference type="EMBL" id="CP000473">
    <property type="protein sequence ID" value="ABJ85583.1"/>
    <property type="molecule type" value="Genomic_DNA"/>
</dbReference>
<comment type="similarity">
    <text evidence="2">Belongs to the asparagine synthetase family.</text>
</comment>
<sequence length="631" mass="70946">MCGIAGYALIDQSAQRARVQAMCDQIRHRGPDDEGVHVDRNCAIGMRRLSIIDLSTGHQPMCNEDGSVWIVFNGEIYEYKELRAELIAHGHQFRTASDTETLLHLYEEEGVEGLRRLRGMFAFAIWDARRNRLMLARDPFGKKPLYYAVLPTGIYFGSEISCLREAGVPLEPDPEALRLYFQFNYIPDPMSAYRAVRRLPAGSWLTWENGQVRQGRYWQPPVPAAQPVAGLSHADAVVKVREKFDEAVRIRMIADVPLGAFLSGGIDSSSIVASMAMQSREPIKTFSIGFEESEFNELPYAAMVARKYGADHHEIVVRPDSIGIIRKFARHFGEPFADASAIPTYIMSEFAARYVKVALSGDGGDELFGGYTSLRQVQKLAAFDRVPQAVRLMMSWASSRMPYSAYGKNFLHMLGRRSALDRYFAFNYAPFHMRSKLLRPDWMLPAESGFLARALPDCILPEDAGALSQVMYFEGTANLTGDMLVKVDRMSMAASLEVRCPLLDHELAELAATIPHAWKVVGGQGKRILLDALGDRLPPELLNRPKTGFGVPLVDWFRTSLRELLWDTLTAERFLAHNIVAPEFLRTLLEEHDSGRRDNSQWLFTLLVLALWFEDIEQPLASPVPARVEGA</sequence>
<dbReference type="InterPro" id="IPR014729">
    <property type="entry name" value="Rossmann-like_a/b/a_fold"/>
</dbReference>
<protein>
    <recommendedName>
        <fullName evidence="3">asparagine synthase (glutamine-hydrolyzing)</fullName>
        <ecNumber evidence="3">6.3.5.4</ecNumber>
    </recommendedName>
</protein>
<dbReference type="SUPFAM" id="SSF56235">
    <property type="entry name" value="N-terminal nucleophile aminohydrolases (Ntn hydrolases)"/>
    <property type="match status" value="1"/>
</dbReference>
<dbReference type="eggNOG" id="COG0367">
    <property type="taxonomic scope" value="Bacteria"/>
</dbReference>
<name>Q01XN2_SOLUE</name>
<dbReference type="KEGG" id="sus:Acid_4624"/>
<dbReference type="STRING" id="234267.Acid_4624"/>
<gene>
    <name evidence="12" type="ordered locus">Acid_4624</name>
</gene>
<evidence type="ECO:0000256" key="3">
    <source>
        <dbReference type="ARBA" id="ARBA00012737"/>
    </source>
</evidence>